<organism evidence="1 2">
    <name type="scientific">Clonorchis sinensis</name>
    <name type="common">Chinese liver fluke</name>
    <dbReference type="NCBI Taxonomy" id="79923"/>
    <lineage>
        <taxon>Eukaryota</taxon>
        <taxon>Metazoa</taxon>
        <taxon>Spiralia</taxon>
        <taxon>Lophotrochozoa</taxon>
        <taxon>Platyhelminthes</taxon>
        <taxon>Trematoda</taxon>
        <taxon>Digenea</taxon>
        <taxon>Opisthorchiida</taxon>
        <taxon>Opisthorchiata</taxon>
        <taxon>Opisthorchiidae</taxon>
        <taxon>Clonorchis</taxon>
    </lineage>
</organism>
<reference evidence="1 2" key="1">
    <citation type="journal article" date="2018" name="Biotechnol. Adv.">
        <title>Improved genomic resources and new bioinformatic workflow for the carcinogenic parasite Clonorchis sinensis: Biotechnological implications.</title>
        <authorList>
            <person name="Wang D."/>
            <person name="Korhonen P.K."/>
            <person name="Gasser R.B."/>
            <person name="Young N.D."/>
        </authorList>
    </citation>
    <scope>NUCLEOTIDE SEQUENCE [LARGE SCALE GENOMIC DNA]</scope>
    <source>
        <strain evidence="1">Cs-k2</strain>
    </source>
</reference>
<name>A0A3R7C811_CLOSI</name>
<keyword evidence="2" id="KW-1185">Reference proteome</keyword>
<evidence type="ECO:0000313" key="2">
    <source>
        <dbReference type="Proteomes" id="UP000286415"/>
    </source>
</evidence>
<gene>
    <name evidence="1" type="ORF">CSKR_104182</name>
</gene>
<dbReference type="EMBL" id="NIRI02000013">
    <property type="protein sequence ID" value="KAG5453110.1"/>
    <property type="molecule type" value="Genomic_DNA"/>
</dbReference>
<sequence length="177" mass="20246">MLKMEEIQLDLTKKFKLRKIDWYVVILIIILSIHITMSVCFAAIQLIGKGPSASLSQSFLGAHNSTLLFRQSARKLTATVPVISISNHFLQRLQPRTWRITWTLSWKPSLSAHLPLWPGTTLKGTQKTTLFLANDGSPCFLHWIQPWIEVPVARPNTRFLIVVLRVRLHQPTRTPGF</sequence>
<protein>
    <submittedName>
        <fullName evidence="1">Uncharacterized protein</fullName>
    </submittedName>
</protein>
<reference evidence="1 2" key="2">
    <citation type="journal article" date="2021" name="Genomics">
        <title>High-quality reference genome for Clonorchis sinensis.</title>
        <authorList>
            <person name="Young N.D."/>
            <person name="Stroehlein A.J."/>
            <person name="Kinkar L."/>
            <person name="Wang T."/>
            <person name="Sohn W.M."/>
            <person name="Chang B.C.H."/>
            <person name="Kaur P."/>
            <person name="Weisz D."/>
            <person name="Dudchenko O."/>
            <person name="Aiden E.L."/>
            <person name="Korhonen P.K."/>
            <person name="Gasser R.B."/>
        </authorList>
    </citation>
    <scope>NUCLEOTIDE SEQUENCE [LARGE SCALE GENOMIC DNA]</scope>
    <source>
        <strain evidence="1">Cs-k2</strain>
    </source>
</reference>
<comment type="caution">
    <text evidence="1">The sequence shown here is derived from an EMBL/GenBank/DDBJ whole genome shotgun (WGS) entry which is preliminary data.</text>
</comment>
<evidence type="ECO:0000313" key="1">
    <source>
        <dbReference type="EMBL" id="KAG5453110.1"/>
    </source>
</evidence>
<dbReference type="Proteomes" id="UP000286415">
    <property type="component" value="Unassembled WGS sequence"/>
</dbReference>
<dbReference type="InParanoid" id="A0A3R7C811"/>
<dbReference type="AlphaFoldDB" id="A0A3R7C811"/>
<accession>A0A3R7C811</accession>
<proteinExistence type="predicted"/>